<feature type="region of interest" description="Disordered" evidence="1">
    <location>
        <begin position="65"/>
        <end position="109"/>
    </location>
</feature>
<feature type="region of interest" description="Disordered" evidence="1">
    <location>
        <begin position="1"/>
        <end position="46"/>
    </location>
</feature>
<proteinExistence type="predicted"/>
<dbReference type="Proteomes" id="UP001437256">
    <property type="component" value="Unassembled WGS sequence"/>
</dbReference>
<protein>
    <recommendedName>
        <fullName evidence="4">Arrestin-like N-terminal domain-containing protein</fullName>
    </recommendedName>
</protein>
<dbReference type="Gene3D" id="2.60.40.640">
    <property type="match status" value="1"/>
</dbReference>
<comment type="caution">
    <text evidence="2">The sequence shown here is derived from an EMBL/GenBank/DDBJ whole genome shotgun (WGS) entry which is preliminary data.</text>
</comment>
<dbReference type="InterPro" id="IPR014752">
    <property type="entry name" value="Arrestin-like_C"/>
</dbReference>
<evidence type="ECO:0000256" key="1">
    <source>
        <dbReference type="SAM" id="MobiDB-lite"/>
    </source>
</evidence>
<accession>A0ABR2ZV83</accession>
<reference evidence="2 3" key="1">
    <citation type="submission" date="2024-05" db="EMBL/GenBank/DDBJ databases">
        <title>A draft genome resource for the thread blight pathogen Marasmius tenuissimus strain MS-2.</title>
        <authorList>
            <person name="Yulfo-Soto G.E."/>
            <person name="Baruah I.K."/>
            <person name="Amoako-Attah I."/>
            <person name="Bukari Y."/>
            <person name="Meinhardt L.W."/>
            <person name="Bailey B.A."/>
            <person name="Cohen S.P."/>
        </authorList>
    </citation>
    <scope>NUCLEOTIDE SEQUENCE [LARGE SCALE GENOMIC DNA]</scope>
    <source>
        <strain evidence="2 3">MS-2</strain>
    </source>
</reference>
<name>A0ABR2ZV83_9AGAR</name>
<gene>
    <name evidence="2" type="ORF">AAF712_008104</name>
</gene>
<keyword evidence="3" id="KW-1185">Reference proteome</keyword>
<feature type="compositionally biased region" description="Polar residues" evidence="1">
    <location>
        <begin position="77"/>
        <end position="86"/>
    </location>
</feature>
<evidence type="ECO:0008006" key="4">
    <source>
        <dbReference type="Google" id="ProtNLM"/>
    </source>
</evidence>
<dbReference type="EMBL" id="JBBXMP010000054">
    <property type="protein sequence ID" value="KAL0064979.1"/>
    <property type="molecule type" value="Genomic_DNA"/>
</dbReference>
<organism evidence="2 3">
    <name type="scientific">Marasmius tenuissimus</name>
    <dbReference type="NCBI Taxonomy" id="585030"/>
    <lineage>
        <taxon>Eukaryota</taxon>
        <taxon>Fungi</taxon>
        <taxon>Dikarya</taxon>
        <taxon>Basidiomycota</taxon>
        <taxon>Agaricomycotina</taxon>
        <taxon>Agaricomycetes</taxon>
        <taxon>Agaricomycetidae</taxon>
        <taxon>Agaricales</taxon>
        <taxon>Marasmiineae</taxon>
        <taxon>Marasmiaceae</taxon>
        <taxon>Marasmius</taxon>
    </lineage>
</organism>
<evidence type="ECO:0000313" key="3">
    <source>
        <dbReference type="Proteomes" id="UP001437256"/>
    </source>
</evidence>
<sequence length="474" mass="51577">MASSEPVYRLTSSPDTEEIPLEALQGFQEAGKNDRDGSSTTGRAGVDCEARHKYCLTLRRCDPNSPWLPGTSAGMRPSSSSDNRSPGGQRPPSYVLVGDPTPPPDYSAGLRQGERVIQSTPGPSYSQSMGTVRRDAGGDTVVLVGQSDGISTPVYEQGGVVSGFIELDPTRRDNVAEVSVKLTGCLRLRLPGSASHTVKLIREKRVLWAFDSSQPSVCSPTLPFECTIPSKVSGITHGGASESLPPSFESGALVIGPSSLTAYCRYTVVVKITRSFRRLGKRVTMSRTKRIDIPFSYNPRPRPPFRTFSSLDSLSGLKTAPDEWHQRLTVIHPCRDELPSVICHLLIPSKRVFALTDPVPFHVQLSSSHLPHRELYTTRGSTRHTPEPFVHVHVLRQILLEVNGKKDWREAIIGHGILSRVQPDGGTETSIAGEESLNWEGQIKFLENLACPSFAAGGITVKVSSTSEYAGLLK</sequence>
<evidence type="ECO:0000313" key="2">
    <source>
        <dbReference type="EMBL" id="KAL0064979.1"/>
    </source>
</evidence>